<proteinExistence type="predicted"/>
<dbReference type="AlphaFoldDB" id="A0A5C4TC67"/>
<dbReference type="Pfam" id="PF03407">
    <property type="entry name" value="Nucleotid_trans"/>
    <property type="match status" value="1"/>
</dbReference>
<comment type="caution">
    <text evidence="4">The sequence shown here is derived from an EMBL/GenBank/DDBJ whole genome shotgun (WGS) entry which is preliminary data.</text>
</comment>
<keyword evidence="2" id="KW-0808">Transferase</keyword>
<dbReference type="OrthoDB" id="2580694at2"/>
<dbReference type="PANTHER" id="PTHR31306">
    <property type="entry name" value="ALPHA-1,6-MANNOSYLTRANSFERASE MNN11-RELATED"/>
    <property type="match status" value="1"/>
</dbReference>
<dbReference type="Proteomes" id="UP000307943">
    <property type="component" value="Unassembled WGS sequence"/>
</dbReference>
<dbReference type="PANTHER" id="PTHR31306:SF4">
    <property type="entry name" value="ALPHA-1,2-GALACTOSYLTRANSFERASE"/>
    <property type="match status" value="1"/>
</dbReference>
<dbReference type="Gene3D" id="3.90.550.10">
    <property type="entry name" value="Spore Coat Polysaccharide Biosynthesis Protein SpsA, Chain A"/>
    <property type="match status" value="1"/>
</dbReference>
<dbReference type="EMBL" id="VDCQ01000010">
    <property type="protein sequence ID" value="TNJ66541.1"/>
    <property type="molecule type" value="Genomic_DNA"/>
</dbReference>
<gene>
    <name evidence="4" type="ORF">FE784_09760</name>
</gene>
<name>A0A5C4TC67_9BACL</name>
<accession>A0A5C4TC67</accession>
<dbReference type="RefSeq" id="WP_139602005.1">
    <property type="nucleotide sequence ID" value="NZ_VDCQ01000010.1"/>
</dbReference>
<dbReference type="InterPro" id="IPR005069">
    <property type="entry name" value="Nucl-diP-sugar_transferase"/>
</dbReference>
<dbReference type="SUPFAM" id="SSF53448">
    <property type="entry name" value="Nucleotide-diphospho-sugar transferases"/>
    <property type="match status" value="1"/>
</dbReference>
<sequence length="235" mass="27388">MSVNSTIPALKIAWTPRSRMLVCSLAVGEPHISCMRWMAPTARYYAERHRMDHLLLPLYHTGLDPSRPTAWSKVIVLNHMLKLYDTVIWLDADTIIVNPGVDIRSELDPLVPMHMVAHRLGRKTIPNTGVWVCHNDPRTFELLEAVWNHTELVHDGWWEQAALMDLIGYEPRGRVCRFRKPTPFTPYVRFLDEKWNSRYTAPASETYILHYSGPDKPLADMERKYKTFIRRIAKL</sequence>
<evidence type="ECO:0000313" key="5">
    <source>
        <dbReference type="Proteomes" id="UP000307943"/>
    </source>
</evidence>
<keyword evidence="5" id="KW-1185">Reference proteome</keyword>
<dbReference type="InterPro" id="IPR008630">
    <property type="entry name" value="Glyco_trans_34"/>
</dbReference>
<evidence type="ECO:0000313" key="4">
    <source>
        <dbReference type="EMBL" id="TNJ66541.1"/>
    </source>
</evidence>
<evidence type="ECO:0000256" key="1">
    <source>
        <dbReference type="ARBA" id="ARBA00022676"/>
    </source>
</evidence>
<protein>
    <recommendedName>
        <fullName evidence="3">Nucleotide-diphospho-sugar transferase domain-containing protein</fullName>
    </recommendedName>
</protein>
<dbReference type="InterPro" id="IPR029044">
    <property type="entry name" value="Nucleotide-diphossugar_trans"/>
</dbReference>
<evidence type="ECO:0000259" key="3">
    <source>
        <dbReference type="Pfam" id="PF03407"/>
    </source>
</evidence>
<dbReference type="GO" id="GO:0016020">
    <property type="term" value="C:membrane"/>
    <property type="evidence" value="ECO:0007669"/>
    <property type="project" value="InterPro"/>
</dbReference>
<dbReference type="GO" id="GO:0016757">
    <property type="term" value="F:glycosyltransferase activity"/>
    <property type="evidence" value="ECO:0007669"/>
    <property type="project" value="UniProtKB-KW"/>
</dbReference>
<evidence type="ECO:0000256" key="2">
    <source>
        <dbReference type="ARBA" id="ARBA00022679"/>
    </source>
</evidence>
<keyword evidence="1" id="KW-0328">Glycosyltransferase</keyword>
<organism evidence="4 5">
    <name type="scientific">Paenibacillus hemerocallicola</name>
    <dbReference type="NCBI Taxonomy" id="1172614"/>
    <lineage>
        <taxon>Bacteria</taxon>
        <taxon>Bacillati</taxon>
        <taxon>Bacillota</taxon>
        <taxon>Bacilli</taxon>
        <taxon>Bacillales</taxon>
        <taxon>Paenibacillaceae</taxon>
        <taxon>Paenibacillus</taxon>
    </lineage>
</organism>
<feature type="domain" description="Nucleotide-diphospho-sugar transferase" evidence="3">
    <location>
        <begin position="70"/>
        <end position="213"/>
    </location>
</feature>
<reference evidence="4 5" key="1">
    <citation type="submission" date="2019-05" db="EMBL/GenBank/DDBJ databases">
        <title>We sequenced the genome of Paenibacillus hemerocallicola KCTC 33185 for further insight into its adaptation and study the phylogeny of Paenibacillus.</title>
        <authorList>
            <person name="Narsing Rao M.P."/>
        </authorList>
    </citation>
    <scope>NUCLEOTIDE SEQUENCE [LARGE SCALE GENOMIC DNA]</scope>
    <source>
        <strain evidence="4 5">KCTC 33185</strain>
    </source>
</reference>
<dbReference type="GO" id="GO:0006487">
    <property type="term" value="P:protein N-linked glycosylation"/>
    <property type="evidence" value="ECO:0007669"/>
    <property type="project" value="TreeGrafter"/>
</dbReference>